<organism evidence="18 19">
    <name type="scientific">Desulfolithobacter dissulfuricans</name>
    <dbReference type="NCBI Taxonomy" id="2795293"/>
    <lineage>
        <taxon>Bacteria</taxon>
        <taxon>Pseudomonadati</taxon>
        <taxon>Thermodesulfobacteriota</taxon>
        <taxon>Desulfobulbia</taxon>
        <taxon>Desulfobulbales</taxon>
        <taxon>Desulfobulbaceae</taxon>
        <taxon>Desulfolithobacter</taxon>
    </lineage>
</organism>
<feature type="domain" description="PDZ" evidence="17">
    <location>
        <begin position="264"/>
        <end position="358"/>
    </location>
</feature>
<dbReference type="Pfam" id="PF17820">
    <property type="entry name" value="PDZ_6"/>
    <property type="match status" value="1"/>
</dbReference>
<dbReference type="AlphaFoldDB" id="A0A915U421"/>
<evidence type="ECO:0000256" key="13">
    <source>
        <dbReference type="ARBA" id="ARBA00032850"/>
    </source>
</evidence>
<dbReference type="GO" id="GO:0042597">
    <property type="term" value="C:periplasmic space"/>
    <property type="evidence" value="ECO:0007669"/>
    <property type="project" value="UniProtKB-SubCell"/>
</dbReference>
<feature type="signal peptide" evidence="16">
    <location>
        <begin position="1"/>
        <end position="21"/>
    </location>
</feature>
<sequence length="481" mass="51885">MRVIAALFLCFSLLLSGPVLAENNNSDIEMLARSAKAFAAVVKKAAPAVVHVRVEKTVQGQQGGPQGPNPFDFFNDPFFERFFGPQFRHPQPRQRKFKQQAAGSGFIISSDGYILTNNHVVQDADNITVRMADKQEFKARIIGTDPQSDVALIKIDGENLPVLPLGDSDRLEVGEWVIAIGSPFELSQTVTVGVVSAKGRSGIGLNDYENFIQTDAAINPGNSGGPLLNIYGEAVGINTAIFSRSGGYMGIGFAIPINMAKAIEKQLQKSGKVIRGWLGVVIQDVNEDLAKSFDLKTASGVLISEVTEKSPAAKAGLQQGDVIIALDGKKIKDVAELRNRIALTAPGSEVTLTIVRDGREKSLQVTIGEQPSDFGSIASRGPAGDTVLKDMGLTLQNLNDMLAEQFGYEKGQGILIADVAPDSPADRAGLQPGQLIEEVNKVRVHNIRELKKALKRSRSSKQILLRIRAGEYSQYVVLRAE</sequence>
<dbReference type="PANTHER" id="PTHR22939">
    <property type="entry name" value="SERINE PROTEASE FAMILY S1C HTRA-RELATED"/>
    <property type="match status" value="1"/>
</dbReference>
<protein>
    <recommendedName>
        <fullName evidence="5">Probable periplasmic serine endoprotease DegP-like</fullName>
        <ecNumber evidence="4">3.4.21.107</ecNumber>
    </recommendedName>
    <alternativeName>
        <fullName evidence="13">Protease Do</fullName>
    </alternativeName>
</protein>
<dbReference type="FunFam" id="2.30.42.10:FF:000037">
    <property type="entry name" value="Periplasmic serine endoprotease DegP-like"/>
    <property type="match status" value="1"/>
</dbReference>
<dbReference type="InterPro" id="IPR001940">
    <property type="entry name" value="Peptidase_S1C"/>
</dbReference>
<evidence type="ECO:0000256" key="2">
    <source>
        <dbReference type="ARBA" id="ARBA00004418"/>
    </source>
</evidence>
<feature type="domain" description="PDZ" evidence="17">
    <location>
        <begin position="380"/>
        <end position="469"/>
    </location>
</feature>
<evidence type="ECO:0000256" key="5">
    <source>
        <dbReference type="ARBA" id="ARBA00013958"/>
    </source>
</evidence>
<dbReference type="SMART" id="SM00228">
    <property type="entry name" value="PDZ"/>
    <property type="match status" value="2"/>
</dbReference>
<evidence type="ECO:0000256" key="9">
    <source>
        <dbReference type="ARBA" id="ARBA00022764"/>
    </source>
</evidence>
<evidence type="ECO:0000256" key="12">
    <source>
        <dbReference type="ARBA" id="ARBA00023016"/>
    </source>
</evidence>
<gene>
    <name evidence="18" type="primary">htrA</name>
    <name evidence="18" type="ORF">GF1_29060</name>
</gene>
<dbReference type="FunFam" id="2.40.10.120:FF:000007">
    <property type="entry name" value="Periplasmic serine endoprotease DegP-like"/>
    <property type="match status" value="1"/>
</dbReference>
<dbReference type="PROSITE" id="PS50106">
    <property type="entry name" value="PDZ"/>
    <property type="match status" value="2"/>
</dbReference>
<evidence type="ECO:0000256" key="15">
    <source>
        <dbReference type="PIRSR" id="PIRSR611782-2"/>
    </source>
</evidence>
<evidence type="ECO:0000256" key="8">
    <source>
        <dbReference type="ARBA" id="ARBA00022737"/>
    </source>
</evidence>
<evidence type="ECO:0000256" key="7">
    <source>
        <dbReference type="ARBA" id="ARBA00022729"/>
    </source>
</evidence>
<evidence type="ECO:0000256" key="14">
    <source>
        <dbReference type="PIRSR" id="PIRSR611782-1"/>
    </source>
</evidence>
<comment type="similarity">
    <text evidence="3">Belongs to the peptidase S1C family.</text>
</comment>
<dbReference type="EMBL" id="AP024233">
    <property type="protein sequence ID" value="BCO10530.1"/>
    <property type="molecule type" value="Genomic_DNA"/>
</dbReference>
<comment type="catalytic activity">
    <reaction evidence="1">
        <text>Acts on substrates that are at least partially unfolded. The cleavage site P1 residue is normally between a pair of hydrophobic residues, such as Val-|-Val.</text>
        <dbReference type="EC" id="3.4.21.107"/>
    </reaction>
</comment>
<keyword evidence="7 16" id="KW-0732">Signal</keyword>
<dbReference type="Pfam" id="PF13180">
    <property type="entry name" value="PDZ_2"/>
    <property type="match status" value="1"/>
</dbReference>
<evidence type="ECO:0000256" key="4">
    <source>
        <dbReference type="ARBA" id="ARBA00013035"/>
    </source>
</evidence>
<dbReference type="InterPro" id="IPR041489">
    <property type="entry name" value="PDZ_6"/>
</dbReference>
<dbReference type="GO" id="GO:0004252">
    <property type="term" value="F:serine-type endopeptidase activity"/>
    <property type="evidence" value="ECO:0007669"/>
    <property type="project" value="InterPro"/>
</dbReference>
<dbReference type="Gene3D" id="2.40.10.120">
    <property type="match status" value="1"/>
</dbReference>
<dbReference type="Pfam" id="PF13365">
    <property type="entry name" value="Trypsin_2"/>
    <property type="match status" value="1"/>
</dbReference>
<evidence type="ECO:0000259" key="17">
    <source>
        <dbReference type="PROSITE" id="PS50106"/>
    </source>
</evidence>
<dbReference type="EC" id="3.4.21.107" evidence="4"/>
<evidence type="ECO:0000256" key="10">
    <source>
        <dbReference type="ARBA" id="ARBA00022801"/>
    </source>
</evidence>
<feature type="binding site" evidence="15">
    <location>
        <begin position="221"/>
        <end position="223"/>
    </location>
    <ligand>
        <name>substrate</name>
    </ligand>
</feature>
<dbReference type="GO" id="GO:0006508">
    <property type="term" value="P:proteolysis"/>
    <property type="evidence" value="ECO:0007669"/>
    <property type="project" value="UniProtKB-KW"/>
</dbReference>
<keyword evidence="11" id="KW-0720">Serine protease</keyword>
<dbReference type="SUPFAM" id="SSF50494">
    <property type="entry name" value="Trypsin-like serine proteases"/>
    <property type="match status" value="1"/>
</dbReference>
<keyword evidence="19" id="KW-1185">Reference proteome</keyword>
<keyword evidence="10" id="KW-0378">Hydrolase</keyword>
<keyword evidence="12" id="KW-0346">Stress response</keyword>
<dbReference type="Gene3D" id="2.30.42.10">
    <property type="match status" value="2"/>
</dbReference>
<accession>A0A915U421</accession>
<keyword evidence="8" id="KW-0677">Repeat</keyword>
<keyword evidence="6 18" id="KW-0645">Protease</keyword>
<dbReference type="InterPro" id="IPR001478">
    <property type="entry name" value="PDZ"/>
</dbReference>
<dbReference type="InterPro" id="IPR009003">
    <property type="entry name" value="Peptidase_S1_PA"/>
</dbReference>
<feature type="active site" description="Charge relay system" evidence="14">
    <location>
        <position position="223"/>
    </location>
</feature>
<feature type="chain" id="PRO_5038100408" description="Probable periplasmic serine endoprotease DegP-like" evidence="16">
    <location>
        <begin position="22"/>
        <end position="481"/>
    </location>
</feature>
<evidence type="ECO:0000256" key="16">
    <source>
        <dbReference type="SAM" id="SignalP"/>
    </source>
</evidence>
<feature type="binding site" evidence="15">
    <location>
        <position position="149"/>
    </location>
    <ligand>
        <name>substrate</name>
    </ligand>
</feature>
<comment type="subcellular location">
    <subcellularLocation>
        <location evidence="2">Periplasm</location>
    </subcellularLocation>
</comment>
<reference evidence="18" key="1">
    <citation type="submission" date="2020-12" db="EMBL/GenBank/DDBJ databases">
        <title>Desulfobium dissulfuricans gen. nov., sp. nov., a novel mesophilic, sulfate-reducing bacterium isolated from a deep-sea hydrothermal vent.</title>
        <authorList>
            <person name="Hashimoto Y."/>
            <person name="Tame A."/>
            <person name="Sawayama S."/>
            <person name="Miyazaki J."/>
            <person name="Takai K."/>
            <person name="Nakagawa S."/>
        </authorList>
    </citation>
    <scope>NUCLEOTIDE SEQUENCE</scope>
    <source>
        <strain evidence="18">GF1</strain>
    </source>
</reference>
<evidence type="ECO:0000313" key="19">
    <source>
        <dbReference type="Proteomes" id="UP001063350"/>
    </source>
</evidence>
<evidence type="ECO:0000256" key="11">
    <source>
        <dbReference type="ARBA" id="ARBA00022825"/>
    </source>
</evidence>
<evidence type="ECO:0000256" key="1">
    <source>
        <dbReference type="ARBA" id="ARBA00001772"/>
    </source>
</evidence>
<dbReference type="PANTHER" id="PTHR22939:SF129">
    <property type="entry name" value="SERINE PROTEASE HTRA2, MITOCHONDRIAL"/>
    <property type="match status" value="1"/>
</dbReference>
<feature type="binding site" evidence="15">
    <location>
        <position position="119"/>
    </location>
    <ligand>
        <name>substrate</name>
    </ligand>
</feature>
<dbReference type="CDD" id="cd10839">
    <property type="entry name" value="cpPDZ1_DegP-like"/>
    <property type="match status" value="1"/>
</dbReference>
<name>A0A915U421_9BACT</name>
<dbReference type="Proteomes" id="UP001063350">
    <property type="component" value="Chromosome"/>
</dbReference>
<dbReference type="KEGG" id="ddu:GF1_29060"/>
<proteinExistence type="inferred from homology"/>
<feature type="active site" description="Charge relay system" evidence="14">
    <location>
        <position position="119"/>
    </location>
</feature>
<feature type="active site" description="Charge relay system" evidence="14">
    <location>
        <position position="149"/>
    </location>
</feature>
<dbReference type="InterPro" id="IPR036034">
    <property type="entry name" value="PDZ_sf"/>
</dbReference>
<dbReference type="PRINTS" id="PR00834">
    <property type="entry name" value="PROTEASES2C"/>
</dbReference>
<dbReference type="InterPro" id="IPR011782">
    <property type="entry name" value="Pept_S1C_Do"/>
</dbReference>
<evidence type="ECO:0000313" key="18">
    <source>
        <dbReference type="EMBL" id="BCO10530.1"/>
    </source>
</evidence>
<dbReference type="SUPFAM" id="SSF50156">
    <property type="entry name" value="PDZ domain-like"/>
    <property type="match status" value="2"/>
</dbReference>
<feature type="binding site" evidence="15">
    <location>
        <position position="55"/>
    </location>
    <ligand>
        <name>substrate</name>
    </ligand>
</feature>
<keyword evidence="9" id="KW-0574">Periplasm</keyword>
<evidence type="ECO:0000256" key="3">
    <source>
        <dbReference type="ARBA" id="ARBA00010541"/>
    </source>
</evidence>
<dbReference type="NCBIfam" id="TIGR02037">
    <property type="entry name" value="degP_htrA_DO"/>
    <property type="match status" value="1"/>
</dbReference>
<evidence type="ECO:0000256" key="6">
    <source>
        <dbReference type="ARBA" id="ARBA00022670"/>
    </source>
</evidence>